<dbReference type="InterPro" id="IPR045708">
    <property type="entry name" value="DUF6064"/>
</dbReference>
<evidence type="ECO:0000313" key="3">
    <source>
        <dbReference type="Proteomes" id="UP000006250"/>
    </source>
</evidence>
<organism evidence="2 3">
    <name type="scientific">Solidesulfovibrio fructosivorans JJ]</name>
    <dbReference type="NCBI Taxonomy" id="596151"/>
    <lineage>
        <taxon>Bacteria</taxon>
        <taxon>Pseudomonadati</taxon>
        <taxon>Thermodesulfobacteriota</taxon>
        <taxon>Desulfovibrionia</taxon>
        <taxon>Desulfovibrionales</taxon>
        <taxon>Desulfovibrionaceae</taxon>
        <taxon>Solidesulfovibrio</taxon>
    </lineage>
</organism>
<keyword evidence="1" id="KW-1133">Transmembrane helix</keyword>
<gene>
    <name evidence="2" type="ORF">DesfrDRAFT_0922</name>
</gene>
<keyword evidence="3" id="KW-1185">Reference proteome</keyword>
<dbReference type="OrthoDB" id="5455543at2"/>
<dbReference type="AlphaFoldDB" id="E1JTH3"/>
<dbReference type="Pfam" id="PF19540">
    <property type="entry name" value="DUF6064"/>
    <property type="match status" value="1"/>
</dbReference>
<name>E1JTH3_SOLFR</name>
<dbReference type="EMBL" id="AECZ01000004">
    <property type="protein sequence ID" value="EFL52433.1"/>
    <property type="molecule type" value="Genomic_DNA"/>
</dbReference>
<comment type="caution">
    <text evidence="2">The sequence shown here is derived from an EMBL/GenBank/DDBJ whole genome shotgun (WGS) entry which is preliminary data.</text>
</comment>
<dbReference type="eggNOG" id="ENOG5031PF1">
    <property type="taxonomic scope" value="Bacteria"/>
</dbReference>
<feature type="transmembrane region" description="Helical" evidence="1">
    <location>
        <begin position="20"/>
        <end position="37"/>
    </location>
</feature>
<dbReference type="STRING" id="596151.DesfrDRAFT_0922"/>
<feature type="transmembrane region" description="Helical" evidence="1">
    <location>
        <begin position="111"/>
        <end position="129"/>
    </location>
</feature>
<dbReference type="RefSeq" id="WP_005991544.1">
    <property type="nucleotide sequence ID" value="NZ_AECZ01000004.1"/>
</dbReference>
<feature type="transmembrane region" description="Helical" evidence="1">
    <location>
        <begin position="73"/>
        <end position="91"/>
    </location>
</feature>
<proteinExistence type="predicted"/>
<keyword evidence="1" id="KW-0472">Membrane</keyword>
<feature type="transmembrane region" description="Helical" evidence="1">
    <location>
        <begin position="46"/>
        <end position="67"/>
    </location>
</feature>
<keyword evidence="1" id="KW-0812">Transmembrane</keyword>
<evidence type="ECO:0000256" key="1">
    <source>
        <dbReference type="SAM" id="Phobius"/>
    </source>
</evidence>
<sequence>MNPTDAFWQTMRQFRDDTLAVQLVLLLGYCLAIYRIARKPGRATDAWVKGILAVAFFWNGIACFLHYFWASLIARVLAGPLFLVIGFLLLVDMLAGQKIHFTFALSPARRAASFFFILLAFLFPVLGLLTGHGMIALPTAPCPLAGFTLALLAAAVPRVDGTIYALVLVWAFVNIPKVFGFMDCYEEVTLVLTGFYALMTFKTIRPHGVAVVRT</sequence>
<accession>E1JTH3</accession>
<evidence type="ECO:0000313" key="2">
    <source>
        <dbReference type="EMBL" id="EFL52433.1"/>
    </source>
</evidence>
<dbReference type="Proteomes" id="UP000006250">
    <property type="component" value="Unassembled WGS sequence"/>
</dbReference>
<protein>
    <submittedName>
        <fullName evidence="2">Uncharacterized protein</fullName>
    </submittedName>
</protein>
<reference evidence="2 3" key="1">
    <citation type="submission" date="2010-08" db="EMBL/GenBank/DDBJ databases">
        <title>The draft genome of Desulfovibrio fructosovorans JJ.</title>
        <authorList>
            <consortium name="US DOE Joint Genome Institute (JGI-PGF)"/>
            <person name="Lucas S."/>
            <person name="Copeland A."/>
            <person name="Lapidus A."/>
            <person name="Cheng J.-F."/>
            <person name="Bruce D."/>
            <person name="Goodwin L."/>
            <person name="Pitluck S."/>
            <person name="Land M.L."/>
            <person name="Hauser L."/>
            <person name="Chang Y.-J."/>
            <person name="Jeffries C."/>
            <person name="Wall J.D."/>
            <person name="Stahl D.A."/>
            <person name="Arkin A.P."/>
            <person name="Dehal P."/>
            <person name="Stolyar S.M."/>
            <person name="Hazen T.C."/>
            <person name="Woyke T.J."/>
        </authorList>
    </citation>
    <scope>NUCLEOTIDE SEQUENCE [LARGE SCALE GENOMIC DNA]</scope>
    <source>
        <strain evidence="2 3">JJ</strain>
    </source>
</reference>